<protein>
    <submittedName>
        <fullName evidence="3">Alpha/beta fold hydrolase</fullName>
    </submittedName>
</protein>
<dbReference type="Proteomes" id="UP001500893">
    <property type="component" value="Unassembled WGS sequence"/>
</dbReference>
<keyword evidence="4" id="KW-1185">Reference proteome</keyword>
<evidence type="ECO:0000256" key="1">
    <source>
        <dbReference type="ARBA" id="ARBA00007169"/>
    </source>
</evidence>
<dbReference type="Gene3D" id="3.40.50.1820">
    <property type="entry name" value="alpha/beta hydrolase"/>
    <property type="match status" value="1"/>
</dbReference>
<dbReference type="EMBL" id="BAAAVM010000040">
    <property type="protein sequence ID" value="GAA3145359.1"/>
    <property type="molecule type" value="Genomic_DNA"/>
</dbReference>
<sequence>MTASEWIRRPRPRPGARARVFCVPHAGAGPSYFAHWVSELPEDVELCLVHLPGRESRLADLPLDDITAIAQRVGRACADLLDLPFVLLGHSMGALVAYETARRLAVPPRRLFVSACPPAHRLVEEPPVAHLPDDEFLAEVRRAYQGIPDEVWNDSALMRMMLPAMRADFAAYETYEWVRRTPLGCPVTVLGGSADTLVPTGSLAGWAELTEGDCEVEVFDGGHFYLTEHRHEVQRMVTAALGTDAAPDPAVAGTGPNREAGA</sequence>
<dbReference type="RefSeq" id="WP_345052671.1">
    <property type="nucleotide sequence ID" value="NZ_BAAAVM010000040.1"/>
</dbReference>
<proteinExistence type="inferred from homology"/>
<dbReference type="InterPro" id="IPR001031">
    <property type="entry name" value="Thioesterase"/>
</dbReference>
<evidence type="ECO:0000259" key="2">
    <source>
        <dbReference type="Pfam" id="PF00975"/>
    </source>
</evidence>
<dbReference type="InterPro" id="IPR029058">
    <property type="entry name" value="AB_hydrolase_fold"/>
</dbReference>
<dbReference type="PANTHER" id="PTHR11487:SF0">
    <property type="entry name" value="S-ACYL FATTY ACID SYNTHASE THIOESTERASE, MEDIUM CHAIN"/>
    <property type="match status" value="1"/>
</dbReference>
<feature type="domain" description="Thioesterase" evidence="2">
    <location>
        <begin position="19"/>
        <end position="239"/>
    </location>
</feature>
<evidence type="ECO:0000313" key="3">
    <source>
        <dbReference type="EMBL" id="GAA3145359.1"/>
    </source>
</evidence>
<dbReference type="GO" id="GO:0016787">
    <property type="term" value="F:hydrolase activity"/>
    <property type="evidence" value="ECO:0007669"/>
    <property type="project" value="UniProtKB-KW"/>
</dbReference>
<reference evidence="4" key="1">
    <citation type="journal article" date="2019" name="Int. J. Syst. Evol. Microbiol.">
        <title>The Global Catalogue of Microorganisms (GCM) 10K type strain sequencing project: providing services to taxonomists for standard genome sequencing and annotation.</title>
        <authorList>
            <consortium name="The Broad Institute Genomics Platform"/>
            <consortium name="The Broad Institute Genome Sequencing Center for Infectious Disease"/>
            <person name="Wu L."/>
            <person name="Ma J."/>
        </authorList>
    </citation>
    <scope>NUCLEOTIDE SEQUENCE [LARGE SCALE GENOMIC DNA]</scope>
    <source>
        <strain evidence="4">JCM 11574</strain>
    </source>
</reference>
<comment type="caution">
    <text evidence="3">The sequence shown here is derived from an EMBL/GenBank/DDBJ whole genome shotgun (WGS) entry which is preliminary data.</text>
</comment>
<comment type="similarity">
    <text evidence="1">Belongs to the thioesterase family.</text>
</comment>
<dbReference type="Pfam" id="PF00975">
    <property type="entry name" value="Thioesterase"/>
    <property type="match status" value="1"/>
</dbReference>
<accession>A0ABP6NF48</accession>
<keyword evidence="3" id="KW-0378">Hydrolase</keyword>
<evidence type="ECO:0000313" key="4">
    <source>
        <dbReference type="Proteomes" id="UP001500893"/>
    </source>
</evidence>
<dbReference type="SUPFAM" id="SSF53474">
    <property type="entry name" value="alpha/beta-Hydrolases"/>
    <property type="match status" value="1"/>
</dbReference>
<name>A0ABP6NF48_9ACTN</name>
<dbReference type="PANTHER" id="PTHR11487">
    <property type="entry name" value="THIOESTERASE"/>
    <property type="match status" value="1"/>
</dbReference>
<gene>
    <name evidence="3" type="ORF">GCM10010521_35490</name>
</gene>
<organism evidence="3 4">
    <name type="scientific">Streptomyces rameus</name>
    <dbReference type="NCBI Taxonomy" id="68261"/>
    <lineage>
        <taxon>Bacteria</taxon>
        <taxon>Bacillati</taxon>
        <taxon>Actinomycetota</taxon>
        <taxon>Actinomycetes</taxon>
        <taxon>Kitasatosporales</taxon>
        <taxon>Streptomycetaceae</taxon>
        <taxon>Streptomyces</taxon>
    </lineage>
</organism>
<dbReference type="InterPro" id="IPR012223">
    <property type="entry name" value="TEII"/>
</dbReference>